<organism evidence="1 2">
    <name type="scientific">Hymenobacter volaticus</name>
    <dbReference type="NCBI Taxonomy" id="2932254"/>
    <lineage>
        <taxon>Bacteria</taxon>
        <taxon>Pseudomonadati</taxon>
        <taxon>Bacteroidota</taxon>
        <taxon>Cytophagia</taxon>
        <taxon>Cytophagales</taxon>
        <taxon>Hymenobacteraceae</taxon>
        <taxon>Hymenobacter</taxon>
    </lineage>
</organism>
<accession>A0ABY4G6R9</accession>
<keyword evidence="2" id="KW-1185">Reference proteome</keyword>
<sequence>MLYPIRFAFRLAALLLIVSSTLLVLGFTSCEATRPQASAVLLAQSKQEVIRLDSLRADSVVRAGGRLPGAILPAERIVAFYGNPLHKSMGVLGQYPKDEMLRRLRLQVEDWQKADSLPVRPALHLIAVIAQRDSGDDGKYRLALPDTAIQRVIKWGQEQNTLVFLDVQVGLSDLQHELPKLEKYLRLPYVHLGIDPEFSMKSGRRPGTEVGEFDAQDINYARWFLARLVSEHRLPPKVLVVHRFRQDMVTNYQNIKLDPRVQIVMHMDGWGTPNIKRSSYRKFIKQEPVEYTGFKIFFKNDQRSNSRLMTSREVSALTPSPLYIQYQ</sequence>
<dbReference type="PROSITE" id="PS51257">
    <property type="entry name" value="PROKAR_LIPOPROTEIN"/>
    <property type="match status" value="1"/>
</dbReference>
<evidence type="ECO:0000313" key="2">
    <source>
        <dbReference type="Proteomes" id="UP000830401"/>
    </source>
</evidence>
<name>A0ABY4G6R9_9BACT</name>
<evidence type="ECO:0000313" key="1">
    <source>
        <dbReference type="EMBL" id="UOQ66568.1"/>
    </source>
</evidence>
<gene>
    <name evidence="1" type="ORF">MUN86_01150</name>
</gene>
<evidence type="ECO:0008006" key="3">
    <source>
        <dbReference type="Google" id="ProtNLM"/>
    </source>
</evidence>
<protein>
    <recommendedName>
        <fullName evidence="3">Lipoprotein</fullName>
    </recommendedName>
</protein>
<reference evidence="1" key="1">
    <citation type="submission" date="2022-04" db="EMBL/GenBank/DDBJ databases">
        <title>Hymenobacter sp. isolated from the air.</title>
        <authorList>
            <person name="Won M."/>
            <person name="Lee C.-M."/>
            <person name="Woen H.-Y."/>
            <person name="Kwon S.-W."/>
        </authorList>
    </citation>
    <scope>NUCLEOTIDE SEQUENCE</scope>
    <source>
        <strain evidence="1">5420S-77</strain>
    </source>
</reference>
<proteinExistence type="predicted"/>
<dbReference type="RefSeq" id="WP_245120793.1">
    <property type="nucleotide sequence ID" value="NZ_CP095061.1"/>
</dbReference>
<dbReference type="Proteomes" id="UP000830401">
    <property type="component" value="Chromosome"/>
</dbReference>
<dbReference type="EMBL" id="CP095061">
    <property type="protein sequence ID" value="UOQ66568.1"/>
    <property type="molecule type" value="Genomic_DNA"/>
</dbReference>